<gene>
    <name evidence="9" type="ORF">ASU35_12335</name>
</gene>
<dbReference type="InterPro" id="IPR006104">
    <property type="entry name" value="Glyco_hydro_2_N"/>
</dbReference>
<dbReference type="InterPro" id="IPR014718">
    <property type="entry name" value="GH-type_carb-bd"/>
</dbReference>
<dbReference type="PANTHER" id="PTHR46323:SF2">
    <property type="entry name" value="BETA-GALACTOSIDASE"/>
    <property type="match status" value="1"/>
</dbReference>
<evidence type="ECO:0000256" key="5">
    <source>
        <dbReference type="ARBA" id="ARBA00022801"/>
    </source>
</evidence>
<dbReference type="PANTHER" id="PTHR46323">
    <property type="entry name" value="BETA-GALACTOSIDASE"/>
    <property type="match status" value="1"/>
</dbReference>
<evidence type="ECO:0000256" key="2">
    <source>
        <dbReference type="ARBA" id="ARBA00007401"/>
    </source>
</evidence>
<evidence type="ECO:0000256" key="6">
    <source>
        <dbReference type="ARBA" id="ARBA00023295"/>
    </source>
</evidence>
<dbReference type="InterPro" id="IPR023230">
    <property type="entry name" value="Glyco_hydro_2_CS"/>
</dbReference>
<evidence type="ECO:0000313" key="10">
    <source>
        <dbReference type="Proteomes" id="UP000054874"/>
    </source>
</evidence>
<dbReference type="FunFam" id="3.20.20.80:FF:000018">
    <property type="entry name" value="Beta-galactosidase"/>
    <property type="match status" value="1"/>
</dbReference>
<keyword evidence="6" id="KW-0326">Glycosidase</keyword>
<evidence type="ECO:0000313" key="9">
    <source>
        <dbReference type="EMBL" id="KSV58544.1"/>
    </source>
</evidence>
<dbReference type="EMBL" id="LNAM01000167">
    <property type="protein sequence ID" value="KSV58544.1"/>
    <property type="molecule type" value="Genomic_DNA"/>
</dbReference>
<dbReference type="GO" id="GO:0005990">
    <property type="term" value="P:lactose catabolic process"/>
    <property type="evidence" value="ECO:0007669"/>
    <property type="project" value="TreeGrafter"/>
</dbReference>
<dbReference type="InterPro" id="IPR017853">
    <property type="entry name" value="GH"/>
</dbReference>
<dbReference type="Pfam" id="PF02929">
    <property type="entry name" value="Bgal_small_N"/>
    <property type="match status" value="1"/>
</dbReference>
<dbReference type="PRINTS" id="PR00132">
    <property type="entry name" value="GLHYDRLASE2"/>
</dbReference>
<dbReference type="InterPro" id="IPR008979">
    <property type="entry name" value="Galactose-bd-like_sf"/>
</dbReference>
<dbReference type="RefSeq" id="WP_058353204.1">
    <property type="nucleotide sequence ID" value="NZ_CABMMD010000167.1"/>
</dbReference>
<proteinExistence type="inferred from homology"/>
<comment type="similarity">
    <text evidence="2">Belongs to the glycosyl hydrolase 2 family.</text>
</comment>
<keyword evidence="5 9" id="KW-0378">Hydrolase</keyword>
<dbReference type="SUPFAM" id="SSF49785">
    <property type="entry name" value="Galactose-binding domain-like"/>
    <property type="match status" value="1"/>
</dbReference>
<dbReference type="Pfam" id="PF16353">
    <property type="entry name" value="LacZ_4"/>
    <property type="match status" value="1"/>
</dbReference>
<dbReference type="InterPro" id="IPR004199">
    <property type="entry name" value="B-gal_small/dom_5"/>
</dbReference>
<dbReference type="SUPFAM" id="SSF51445">
    <property type="entry name" value="(Trans)glycosidases"/>
    <property type="match status" value="1"/>
</dbReference>
<dbReference type="Gene3D" id="2.60.40.10">
    <property type="entry name" value="Immunoglobulins"/>
    <property type="match status" value="2"/>
</dbReference>
<dbReference type="InterPro" id="IPR006101">
    <property type="entry name" value="Glyco_hydro_2"/>
</dbReference>
<dbReference type="InterPro" id="IPR013783">
    <property type="entry name" value="Ig-like_fold"/>
</dbReference>
<dbReference type="PROSITE" id="PS00719">
    <property type="entry name" value="GLYCOSYL_HYDROL_F2_1"/>
    <property type="match status" value="1"/>
</dbReference>
<evidence type="ECO:0000256" key="7">
    <source>
        <dbReference type="ARBA" id="ARBA00032230"/>
    </source>
</evidence>
<dbReference type="Gene3D" id="2.60.120.260">
    <property type="entry name" value="Galactose-binding domain-like"/>
    <property type="match status" value="1"/>
</dbReference>
<organism evidence="9 10">
    <name type="scientific">Acetivibrio ethanolgignens</name>
    <dbReference type="NCBI Taxonomy" id="290052"/>
    <lineage>
        <taxon>Bacteria</taxon>
        <taxon>Bacillati</taxon>
        <taxon>Bacillota</taxon>
        <taxon>Clostridia</taxon>
        <taxon>Eubacteriales</taxon>
        <taxon>Oscillospiraceae</taxon>
        <taxon>Acetivibrio</taxon>
    </lineage>
</organism>
<dbReference type="Pfam" id="PF02837">
    <property type="entry name" value="Glyco_hydro_2_N"/>
    <property type="match status" value="1"/>
</dbReference>
<name>A0A0V8QD99_9FIRM</name>
<dbReference type="GO" id="GO:0009341">
    <property type="term" value="C:beta-galactosidase complex"/>
    <property type="evidence" value="ECO:0007669"/>
    <property type="project" value="InterPro"/>
</dbReference>
<evidence type="ECO:0000256" key="1">
    <source>
        <dbReference type="ARBA" id="ARBA00001412"/>
    </source>
</evidence>
<dbReference type="EC" id="3.2.1.23" evidence="3"/>
<feature type="domain" description="Beta galactosidase small chain/" evidence="8">
    <location>
        <begin position="709"/>
        <end position="982"/>
    </location>
</feature>
<dbReference type="OrthoDB" id="9762066at2"/>
<keyword evidence="10" id="KW-1185">Reference proteome</keyword>
<dbReference type="STRING" id="290052.ASU35_12335"/>
<evidence type="ECO:0000259" key="8">
    <source>
        <dbReference type="SMART" id="SM01038"/>
    </source>
</evidence>
<dbReference type="InterPro" id="IPR032312">
    <property type="entry name" value="LacZ_4"/>
</dbReference>
<comment type="caution">
    <text evidence="9">The sequence shown here is derived from an EMBL/GenBank/DDBJ whole genome shotgun (WGS) entry which is preliminary data.</text>
</comment>
<evidence type="ECO:0000256" key="4">
    <source>
        <dbReference type="ARBA" id="ARBA00013303"/>
    </source>
</evidence>
<comment type="catalytic activity">
    <reaction evidence="1">
        <text>Hydrolysis of terminal non-reducing beta-D-galactose residues in beta-D-galactosides.</text>
        <dbReference type="EC" id="3.2.1.23"/>
    </reaction>
</comment>
<dbReference type="PROSITE" id="PS00608">
    <property type="entry name" value="GLYCOSYL_HYDROL_F2_2"/>
    <property type="match status" value="1"/>
</dbReference>
<sequence>MSGRVKKRWENQAITGINRRKAYTSFYEDSAKKISLNGIWDFLYLEAPEFSPEDFMLPETDTTTWDQIKVPAVWQMNGYDNMHYTDVLYLFPVNPPFVPDKNPCGIYKTKVMLDNEWLKEDTILRLKGVGSAVDVWVNGTYVGYGKISHIPNEFDISANVIEGQNDITLRVYKWSDGTYLEDQDMWWMSGICRDVELVNEPRKGILDAAVTAGLCKDGSTGTLEAEIKVKEGIDTGKFVLYDGETIMLSQELSFDNGRAKVSYRLPGVEPWTAETPKLYRAVVAAGSHTVSVMTGFRTIRMENDNFTVNGKVILLNGVNHHDYNPATGRVVSREQLEEDVILMKKHNINAVRCSHYPAEDYFYDLCDQYGLYVIDEADLECHGFEWTGNYKWITDNPEWETAYVDRGVRMVQRNRNHPSIIMWSLGNESEFGCNFVKMAEAIRALDSTRLIHYEGDFEAEVTDVYSTMYTRLKRLQEIAESTEKKNKPHVMCEYGHAMGNGPGGLLEYQELYRRYKRLQGGFIWEWYDHGIYTEDEEGHRYYRYGGCYGDFPNNGNFCIDGLLMPDRTPSPALCQYKQVIAPVEIKLVVQSERELVLKNWYDFRNLSGLQIKWNISYDDKVLEEGVLDGISAAPGEALAVEVPYSAFVPQANTEYFLNVSACEKEEVSYAAAGHEVSFAQFRLSQHQKLLRERPRQRPLLVEETAVSCRISNECITAEFSKVYGQLTCLVIDGKECITEGPKLTVYRATIDNDMYKKDDWMNKYFIQLPQEQTESFSLEEREQEVKVQINKYFGCLNQSWGFYLTYEYRIFGEGELSFSLTGKNFQNGKEEPVFLPRIGVQLQTAKELQRVKWYGRGFGENYPDSKEACPVGIYETTVDGMSTNYVFPQENGHREEVTWFSLGNETESLLFTAEQGVGINIHNYTEESLEKAKYPWEIEEAEDVIVHVDYLHSGLGSNSCGEEQLEPYRVKRQDFTLAFSVKKVAAGQEIEAAKVKYLK</sequence>
<dbReference type="GO" id="GO:0030246">
    <property type="term" value="F:carbohydrate binding"/>
    <property type="evidence" value="ECO:0007669"/>
    <property type="project" value="InterPro"/>
</dbReference>
<accession>A0A0V8QD99</accession>
<dbReference type="SMART" id="SM01038">
    <property type="entry name" value="Bgal_small_N"/>
    <property type="match status" value="1"/>
</dbReference>
<evidence type="ECO:0000256" key="3">
    <source>
        <dbReference type="ARBA" id="ARBA00012756"/>
    </source>
</evidence>
<dbReference type="SUPFAM" id="SSF74650">
    <property type="entry name" value="Galactose mutarotase-like"/>
    <property type="match status" value="1"/>
</dbReference>
<dbReference type="Gene3D" id="2.70.98.10">
    <property type="match status" value="1"/>
</dbReference>
<dbReference type="InterPro" id="IPR036156">
    <property type="entry name" value="Beta-gal/glucu_dom_sf"/>
</dbReference>
<dbReference type="InterPro" id="IPR050347">
    <property type="entry name" value="Bact_Beta-galactosidase"/>
</dbReference>
<dbReference type="SUPFAM" id="SSF49303">
    <property type="entry name" value="beta-Galactosidase/glucuronidase domain"/>
    <property type="match status" value="2"/>
</dbReference>
<dbReference type="GO" id="GO:0004565">
    <property type="term" value="F:beta-galactosidase activity"/>
    <property type="evidence" value="ECO:0007669"/>
    <property type="project" value="UniProtKB-EC"/>
</dbReference>
<dbReference type="InterPro" id="IPR011013">
    <property type="entry name" value="Gal_mutarotase_sf_dom"/>
</dbReference>
<dbReference type="Gene3D" id="3.20.20.80">
    <property type="entry name" value="Glycosidases"/>
    <property type="match status" value="1"/>
</dbReference>
<dbReference type="InterPro" id="IPR023232">
    <property type="entry name" value="Glyco_hydro_2_AS"/>
</dbReference>
<dbReference type="AlphaFoldDB" id="A0A0V8QD99"/>
<dbReference type="Proteomes" id="UP000054874">
    <property type="component" value="Unassembled WGS sequence"/>
</dbReference>
<protein>
    <recommendedName>
        <fullName evidence="4">Beta-galactosidase</fullName>
        <ecNumber evidence="3">3.2.1.23</ecNumber>
    </recommendedName>
    <alternativeName>
        <fullName evidence="7">Lactase</fullName>
    </alternativeName>
</protein>
<dbReference type="InterPro" id="IPR006103">
    <property type="entry name" value="Glyco_hydro_2_cat"/>
</dbReference>
<reference evidence="9 10" key="1">
    <citation type="submission" date="2015-11" db="EMBL/GenBank/DDBJ databases">
        <title>Butyribacter intestini gen. nov., sp. nov., a butyric acid-producing bacterium of the family Lachnospiraceae isolated from the human faeces.</title>
        <authorList>
            <person name="Zou Y."/>
            <person name="Xue W."/>
            <person name="Luo G."/>
            <person name="Lv M."/>
        </authorList>
    </citation>
    <scope>NUCLEOTIDE SEQUENCE [LARGE SCALE GENOMIC DNA]</scope>
    <source>
        <strain evidence="9 10">ACET-33324</strain>
    </source>
</reference>
<dbReference type="Pfam" id="PF02836">
    <property type="entry name" value="Glyco_hydro_2_C"/>
    <property type="match status" value="1"/>
</dbReference>